<dbReference type="InterPro" id="IPR000594">
    <property type="entry name" value="ThiF_NAD_FAD-bd"/>
</dbReference>
<dbReference type="SUPFAM" id="SSF69572">
    <property type="entry name" value="Activating enzymes of the ubiquitin-like proteins"/>
    <property type="match status" value="1"/>
</dbReference>
<dbReference type="PATRIC" id="fig|216463.3.peg.2195"/>
<dbReference type="PANTHER" id="PTHR10953">
    <property type="entry name" value="UBIQUITIN-ACTIVATING ENZYME E1"/>
    <property type="match status" value="1"/>
</dbReference>
<comment type="caution">
    <text evidence="3">The sequence shown here is derived from an EMBL/GenBank/DDBJ whole genome shotgun (WGS) entry which is preliminary data.</text>
</comment>
<evidence type="ECO:0000256" key="1">
    <source>
        <dbReference type="SAM" id="Phobius"/>
    </source>
</evidence>
<reference evidence="3 4" key="1">
    <citation type="submission" date="2015-03" db="EMBL/GenBank/DDBJ databases">
        <authorList>
            <person name="Zheng J."/>
            <person name="Ganezle M."/>
        </authorList>
    </citation>
    <scope>NUCLEOTIDE SEQUENCE [LARGE SCALE GENOMIC DNA]</scope>
    <source>
        <strain evidence="3 4">LP38</strain>
    </source>
</reference>
<evidence type="ECO:0000313" key="3">
    <source>
        <dbReference type="EMBL" id="KJW13684.1"/>
    </source>
</evidence>
<dbReference type="GO" id="GO:0016779">
    <property type="term" value="F:nucleotidyltransferase activity"/>
    <property type="evidence" value="ECO:0007669"/>
    <property type="project" value="TreeGrafter"/>
</dbReference>
<dbReference type="GO" id="GO:0008641">
    <property type="term" value="F:ubiquitin-like modifier activating enzyme activity"/>
    <property type="evidence" value="ECO:0007669"/>
    <property type="project" value="InterPro"/>
</dbReference>
<dbReference type="OrthoDB" id="9804286at2"/>
<dbReference type="InterPro" id="IPR045886">
    <property type="entry name" value="ThiF/MoeB/HesA"/>
</dbReference>
<accession>A0A0F3RVQ2</accession>
<keyword evidence="1" id="KW-0812">Transmembrane</keyword>
<feature type="domain" description="THIF-type NAD/FAD binding fold" evidence="2">
    <location>
        <begin position="24"/>
        <end position="187"/>
    </location>
</feature>
<evidence type="ECO:0000313" key="4">
    <source>
        <dbReference type="Proteomes" id="UP000033491"/>
    </source>
</evidence>
<keyword evidence="1" id="KW-0472">Membrane</keyword>
<dbReference type="InterPro" id="IPR035985">
    <property type="entry name" value="Ubiquitin-activating_enz"/>
</dbReference>
<evidence type="ECO:0000259" key="2">
    <source>
        <dbReference type="Pfam" id="PF00899"/>
    </source>
</evidence>
<dbReference type="RefSeq" id="WP_045806474.1">
    <property type="nucleotide sequence ID" value="NZ_JZCR01000005.1"/>
</dbReference>
<protein>
    <recommendedName>
        <fullName evidence="2">THIF-type NAD/FAD binding fold domain-containing protein</fullName>
    </recommendedName>
</protein>
<dbReference type="GO" id="GO:0004792">
    <property type="term" value="F:thiosulfate-cyanide sulfurtransferase activity"/>
    <property type="evidence" value="ECO:0007669"/>
    <property type="project" value="TreeGrafter"/>
</dbReference>
<dbReference type="Gene3D" id="3.40.50.720">
    <property type="entry name" value="NAD(P)-binding Rossmann-like Domain"/>
    <property type="match status" value="1"/>
</dbReference>
<feature type="transmembrane region" description="Helical" evidence="1">
    <location>
        <begin position="42"/>
        <end position="63"/>
    </location>
</feature>
<proteinExistence type="predicted"/>
<dbReference type="GO" id="GO:0008146">
    <property type="term" value="F:sulfotransferase activity"/>
    <property type="evidence" value="ECO:0007669"/>
    <property type="project" value="TreeGrafter"/>
</dbReference>
<dbReference type="PANTHER" id="PTHR10953:SF102">
    <property type="entry name" value="ADENYLYLTRANSFERASE AND SULFURTRANSFERASE MOCS3"/>
    <property type="match status" value="1"/>
</dbReference>
<sequence>MKLPELQKHSRYGYQLLYLSQKYAQFNLSEQELLNRLGKFKLCIIGAGAIGSFIAAMGAAVGIGTIRMIDGDIVEESNLTRQIFYKESDIGNKAKVNSIRDFVCAFNSSVVFEAVDHFVEDDSQTLKDFDGMNLIIQTADQPVGVIDEIVANNAQKVNVLSVYVHSGTFGPFIVPNETKTFSDFEASIDESTNGLYTKFIHNVDPRSRTAFPAIANGALSMSAFIFDKIIEFAISKDIPELRNYYWLEKNRTYVEF</sequence>
<organism evidence="3 4">
    <name type="scientific">Levilactobacillus spicheri</name>
    <dbReference type="NCBI Taxonomy" id="216463"/>
    <lineage>
        <taxon>Bacteria</taxon>
        <taxon>Bacillati</taxon>
        <taxon>Bacillota</taxon>
        <taxon>Bacilli</taxon>
        <taxon>Lactobacillales</taxon>
        <taxon>Lactobacillaceae</taxon>
        <taxon>Levilactobacillus</taxon>
    </lineage>
</organism>
<dbReference type="STRING" id="216463.VC81_01965"/>
<dbReference type="Proteomes" id="UP000033491">
    <property type="component" value="Unassembled WGS sequence"/>
</dbReference>
<name>A0A0F3RVQ2_9LACO</name>
<dbReference type="AlphaFoldDB" id="A0A0F3RVQ2"/>
<dbReference type="Pfam" id="PF00899">
    <property type="entry name" value="ThiF"/>
    <property type="match status" value="1"/>
</dbReference>
<dbReference type="GO" id="GO:0005829">
    <property type="term" value="C:cytosol"/>
    <property type="evidence" value="ECO:0007669"/>
    <property type="project" value="TreeGrafter"/>
</dbReference>
<keyword evidence="1" id="KW-1133">Transmembrane helix</keyword>
<gene>
    <name evidence="3" type="ORF">VC81_01965</name>
</gene>
<dbReference type="EMBL" id="JZCR01000005">
    <property type="protein sequence ID" value="KJW13684.1"/>
    <property type="molecule type" value="Genomic_DNA"/>
</dbReference>